<feature type="transmembrane region" description="Helical" evidence="1">
    <location>
        <begin position="118"/>
        <end position="138"/>
    </location>
</feature>
<accession>A0A8J5N675</accession>
<keyword evidence="1" id="KW-1133">Transmembrane helix</keyword>
<evidence type="ECO:0000313" key="3">
    <source>
        <dbReference type="Proteomes" id="UP000747542"/>
    </source>
</evidence>
<keyword evidence="3" id="KW-1185">Reference proteome</keyword>
<protein>
    <submittedName>
        <fullName evidence="2">Uncharacterized protein</fullName>
    </submittedName>
</protein>
<keyword evidence="1" id="KW-0812">Transmembrane</keyword>
<sequence length="139" mass="15671">MGQWSRRLTTVSATTHRCSTTFYHVTPLYPTSHTRDISLDTIPVDCTMRYNPPPSCSGRSYTLATMQQTRRLSWSQPGVLVPARIVIKADVSATTQLPAGVLGRRYFTTTMFITPLHYCLYTLYASLLTIIISLFLVFS</sequence>
<gene>
    <name evidence="2" type="ORF">Hamer_G021592</name>
</gene>
<keyword evidence="1" id="KW-0472">Membrane</keyword>
<reference evidence="2" key="1">
    <citation type="journal article" date="2021" name="Sci. Adv.">
        <title>The American lobster genome reveals insights on longevity, neural, and immune adaptations.</title>
        <authorList>
            <person name="Polinski J.M."/>
            <person name="Zimin A.V."/>
            <person name="Clark K.F."/>
            <person name="Kohn A.B."/>
            <person name="Sadowski N."/>
            <person name="Timp W."/>
            <person name="Ptitsyn A."/>
            <person name="Khanna P."/>
            <person name="Romanova D.Y."/>
            <person name="Williams P."/>
            <person name="Greenwood S.J."/>
            <person name="Moroz L.L."/>
            <person name="Walt D.R."/>
            <person name="Bodnar A.G."/>
        </authorList>
    </citation>
    <scope>NUCLEOTIDE SEQUENCE</scope>
    <source>
        <strain evidence="2">GMGI-L3</strain>
    </source>
</reference>
<comment type="caution">
    <text evidence="2">The sequence shown here is derived from an EMBL/GenBank/DDBJ whole genome shotgun (WGS) entry which is preliminary data.</text>
</comment>
<name>A0A8J5N675_HOMAM</name>
<dbReference type="Proteomes" id="UP000747542">
    <property type="component" value="Unassembled WGS sequence"/>
</dbReference>
<dbReference type="EMBL" id="JAHLQT010008938">
    <property type="protein sequence ID" value="KAG7173785.1"/>
    <property type="molecule type" value="Genomic_DNA"/>
</dbReference>
<organism evidence="2 3">
    <name type="scientific">Homarus americanus</name>
    <name type="common">American lobster</name>
    <dbReference type="NCBI Taxonomy" id="6706"/>
    <lineage>
        <taxon>Eukaryota</taxon>
        <taxon>Metazoa</taxon>
        <taxon>Ecdysozoa</taxon>
        <taxon>Arthropoda</taxon>
        <taxon>Crustacea</taxon>
        <taxon>Multicrustacea</taxon>
        <taxon>Malacostraca</taxon>
        <taxon>Eumalacostraca</taxon>
        <taxon>Eucarida</taxon>
        <taxon>Decapoda</taxon>
        <taxon>Pleocyemata</taxon>
        <taxon>Astacidea</taxon>
        <taxon>Nephropoidea</taxon>
        <taxon>Nephropidae</taxon>
        <taxon>Homarus</taxon>
    </lineage>
</organism>
<evidence type="ECO:0000313" key="2">
    <source>
        <dbReference type="EMBL" id="KAG7173785.1"/>
    </source>
</evidence>
<proteinExistence type="predicted"/>
<evidence type="ECO:0000256" key="1">
    <source>
        <dbReference type="SAM" id="Phobius"/>
    </source>
</evidence>
<dbReference type="AlphaFoldDB" id="A0A8J5N675"/>